<dbReference type="PANTHER" id="PTHR10309">
    <property type="entry name" value="MANNOSE-6-PHOSPHATE ISOMERASE"/>
    <property type="match status" value="1"/>
</dbReference>
<reference evidence="18 19" key="1">
    <citation type="submission" date="2011-09" db="EMBL/GenBank/DDBJ databases">
        <title>The permanent draft genome of Caldithrix abyssi DSM 13497.</title>
        <authorList>
            <consortium name="US DOE Joint Genome Institute (JGI-PGF)"/>
            <person name="Lucas S."/>
            <person name="Han J."/>
            <person name="Lapidus A."/>
            <person name="Bruce D."/>
            <person name="Goodwin L."/>
            <person name="Pitluck S."/>
            <person name="Peters L."/>
            <person name="Kyrpides N."/>
            <person name="Mavromatis K."/>
            <person name="Ivanova N."/>
            <person name="Mikhailova N."/>
            <person name="Chertkov O."/>
            <person name="Detter J.C."/>
            <person name="Tapia R."/>
            <person name="Han C."/>
            <person name="Land M."/>
            <person name="Hauser L."/>
            <person name="Markowitz V."/>
            <person name="Cheng J.-F."/>
            <person name="Hugenholtz P."/>
            <person name="Woyke T."/>
            <person name="Wu D."/>
            <person name="Spring S."/>
            <person name="Brambilla E."/>
            <person name="Klenk H.-P."/>
            <person name="Eisen J.A."/>
        </authorList>
    </citation>
    <scope>NUCLEOTIDE SEQUENCE [LARGE SCALE GENOMIC DNA]</scope>
    <source>
        <strain evidence="18 19">DSM 13497</strain>
    </source>
</reference>
<dbReference type="InterPro" id="IPR001250">
    <property type="entry name" value="Man6P_Isoase-1"/>
</dbReference>
<feature type="domain" description="Phosphomannose isomerase type I catalytic" evidence="15">
    <location>
        <begin position="11"/>
        <end position="151"/>
    </location>
</feature>
<proteinExistence type="inferred from homology"/>
<dbReference type="Pfam" id="PF20511">
    <property type="entry name" value="PMI_typeI_cat"/>
    <property type="match status" value="1"/>
</dbReference>
<comment type="subcellular location">
    <subcellularLocation>
        <location evidence="2">Cytoplasm</location>
    </subcellularLocation>
</comment>
<dbReference type="EMBL" id="CP018099">
    <property type="protein sequence ID" value="APF18336.1"/>
    <property type="molecule type" value="Genomic_DNA"/>
</dbReference>
<gene>
    <name evidence="17" type="ORF">Cabys_1587</name>
    <name evidence="18" type="ORF">Calab_2741</name>
</gene>
<dbReference type="eggNOG" id="COG1482">
    <property type="taxonomic scope" value="Bacteria"/>
</dbReference>
<dbReference type="GO" id="GO:0005975">
    <property type="term" value="P:carbohydrate metabolic process"/>
    <property type="evidence" value="ECO:0007669"/>
    <property type="project" value="InterPro"/>
</dbReference>
<keyword evidence="9 18" id="KW-0413">Isomerase</keyword>
<evidence type="ECO:0000256" key="9">
    <source>
        <dbReference type="ARBA" id="ARBA00023235"/>
    </source>
</evidence>
<keyword evidence="19" id="KW-1185">Reference proteome</keyword>
<name>H1XQS6_CALAY</name>
<dbReference type="HOGENOM" id="CLU_026967_0_0_0"/>
<evidence type="ECO:0000256" key="1">
    <source>
        <dbReference type="ARBA" id="ARBA00000757"/>
    </source>
</evidence>
<sequence length="405" mass="46247">MKLKFVARPYELINKIQNYSWGTRNEQAFIPRLLNMAVEPDTPYAELWMGTHPNAPSEVVVDGRRILLSEFIKQFPQQILGTRVIERFGVQLPFLFKVLSAAEALSIQAHPNKQQAEVLHQRDPEHYPDDNHKPEIAIALDELTALVGFRSLKEMDAVLRTFPEILEFTGPLEFTFEGARHEEQENRQKFRQFYQTLMLKSQTHATEMEATLNKIEQKLLQKKKRTERDEWFLKLKKKYGADVGLFSIYLLNLLHLKKGQGVFLKAGVPHAYLKGNIVECMANSDNVVRAGLTPKFKDVKTLIEVLTYETGPVEIYEGAQNAKYVYKTPVDEFSITHVNLDEKSKLRFFLETVSIMMVVNGKGEIVFNGGRLAIQKGQSILLPAEIASFELVSDGSLEIFSAYVP</sequence>
<comment type="catalytic activity">
    <reaction evidence="1">
        <text>D-mannose 6-phosphate = D-fructose 6-phosphate</text>
        <dbReference type="Rhea" id="RHEA:12356"/>
        <dbReference type="ChEBI" id="CHEBI:58735"/>
        <dbReference type="ChEBI" id="CHEBI:61527"/>
        <dbReference type="EC" id="5.3.1.8"/>
    </reaction>
</comment>
<evidence type="ECO:0000259" key="16">
    <source>
        <dbReference type="Pfam" id="PF21621"/>
    </source>
</evidence>
<dbReference type="InterPro" id="IPR046457">
    <property type="entry name" value="PMI_typeI_cat"/>
</dbReference>
<evidence type="ECO:0000256" key="3">
    <source>
        <dbReference type="ARBA" id="ARBA00010772"/>
    </source>
</evidence>
<dbReference type="Proteomes" id="UP000004671">
    <property type="component" value="Chromosome"/>
</dbReference>
<comment type="similarity">
    <text evidence="3">Belongs to the mannose-6-phosphate isomerase type 1 family.</text>
</comment>
<evidence type="ECO:0000256" key="4">
    <source>
        <dbReference type="ARBA" id="ARBA00011956"/>
    </source>
</evidence>
<evidence type="ECO:0000256" key="11">
    <source>
        <dbReference type="ARBA" id="ARBA00030762"/>
    </source>
</evidence>
<comment type="cofactor">
    <cofactor evidence="14">
        <name>Zn(2+)</name>
        <dbReference type="ChEBI" id="CHEBI:29105"/>
    </cofactor>
    <text evidence="14">Binds 1 zinc ion per subunit.</text>
</comment>
<evidence type="ECO:0000256" key="5">
    <source>
        <dbReference type="ARBA" id="ARBA00018236"/>
    </source>
</evidence>
<keyword evidence="7 14" id="KW-0479">Metal-binding</keyword>
<dbReference type="InterPro" id="IPR014710">
    <property type="entry name" value="RmlC-like_jellyroll"/>
</dbReference>
<dbReference type="SUPFAM" id="SSF51182">
    <property type="entry name" value="RmlC-like cupins"/>
    <property type="match status" value="1"/>
</dbReference>
<dbReference type="InterPro" id="IPR018050">
    <property type="entry name" value="Pmannose_isomerase-type1_CS"/>
</dbReference>
<dbReference type="InParanoid" id="H1XQS6"/>
<feature type="binding site" evidence="14">
    <location>
        <position position="108"/>
    </location>
    <ligand>
        <name>Zn(2+)</name>
        <dbReference type="ChEBI" id="CHEBI:29105"/>
    </ligand>
</feature>
<evidence type="ECO:0000259" key="15">
    <source>
        <dbReference type="Pfam" id="PF20511"/>
    </source>
</evidence>
<keyword evidence="6" id="KW-0963">Cytoplasm</keyword>
<feature type="binding site" evidence="14">
    <location>
        <position position="135"/>
    </location>
    <ligand>
        <name>Zn(2+)</name>
        <dbReference type="ChEBI" id="CHEBI:29105"/>
    </ligand>
</feature>
<feature type="domain" description="Mannose-6-phosphate isomerase cupin" evidence="16">
    <location>
        <begin position="326"/>
        <end position="397"/>
    </location>
</feature>
<evidence type="ECO:0000256" key="13">
    <source>
        <dbReference type="PIRSR" id="PIRSR001480-1"/>
    </source>
</evidence>
<dbReference type="EC" id="5.3.1.8" evidence="4"/>
<dbReference type="GO" id="GO:0005829">
    <property type="term" value="C:cytosol"/>
    <property type="evidence" value="ECO:0007669"/>
    <property type="project" value="TreeGrafter"/>
</dbReference>
<dbReference type="PRINTS" id="PR00714">
    <property type="entry name" value="MAN6PISMRASE"/>
</dbReference>
<dbReference type="AlphaFoldDB" id="H1XQS6"/>
<dbReference type="GO" id="GO:0009298">
    <property type="term" value="P:GDP-mannose biosynthetic process"/>
    <property type="evidence" value="ECO:0007669"/>
    <property type="project" value="InterPro"/>
</dbReference>
<feature type="binding site" evidence="14">
    <location>
        <position position="270"/>
    </location>
    <ligand>
        <name>Zn(2+)</name>
        <dbReference type="ChEBI" id="CHEBI:29105"/>
    </ligand>
</feature>
<evidence type="ECO:0000256" key="8">
    <source>
        <dbReference type="ARBA" id="ARBA00022833"/>
    </source>
</evidence>
<dbReference type="KEGG" id="caby:Cabys_1587"/>
<dbReference type="Proteomes" id="UP000183868">
    <property type="component" value="Chromosome"/>
</dbReference>
<dbReference type="Gene3D" id="2.60.120.10">
    <property type="entry name" value="Jelly Rolls"/>
    <property type="match status" value="2"/>
</dbReference>
<dbReference type="Pfam" id="PF21621">
    <property type="entry name" value="MPI_cupin_dom"/>
    <property type="match status" value="1"/>
</dbReference>
<evidence type="ECO:0000313" key="20">
    <source>
        <dbReference type="Proteomes" id="UP000183868"/>
    </source>
</evidence>
<dbReference type="OrthoDB" id="9792649at2"/>
<dbReference type="InterPro" id="IPR049071">
    <property type="entry name" value="MPI_cupin_dom"/>
</dbReference>
<evidence type="ECO:0000313" key="18">
    <source>
        <dbReference type="EMBL" id="EHO42349.1"/>
    </source>
</evidence>
<evidence type="ECO:0000256" key="12">
    <source>
        <dbReference type="ARBA" id="ARBA00058469"/>
    </source>
</evidence>
<feature type="active site" evidence="13">
    <location>
        <position position="289"/>
    </location>
</feature>
<dbReference type="RefSeq" id="WP_006929644.1">
    <property type="nucleotide sequence ID" value="NZ_CM001402.1"/>
</dbReference>
<evidence type="ECO:0000313" key="19">
    <source>
        <dbReference type="Proteomes" id="UP000004671"/>
    </source>
</evidence>
<dbReference type="FunCoup" id="H1XQS6">
    <property type="interactions" value="433"/>
</dbReference>
<dbReference type="CDD" id="cd07011">
    <property type="entry name" value="cupin_PMI_type_I_N"/>
    <property type="match status" value="1"/>
</dbReference>
<evidence type="ECO:0000256" key="6">
    <source>
        <dbReference type="ARBA" id="ARBA00022490"/>
    </source>
</evidence>
<evidence type="ECO:0000256" key="2">
    <source>
        <dbReference type="ARBA" id="ARBA00004496"/>
    </source>
</evidence>
<accession>H1XQS6</accession>
<dbReference type="EMBL" id="CM001402">
    <property type="protein sequence ID" value="EHO42349.1"/>
    <property type="molecule type" value="Genomic_DNA"/>
</dbReference>
<evidence type="ECO:0000313" key="17">
    <source>
        <dbReference type="EMBL" id="APF18336.1"/>
    </source>
</evidence>
<protein>
    <recommendedName>
        <fullName evidence="5">Mannose-6-phosphate isomerase</fullName>
        <ecNumber evidence="4">5.3.1.8</ecNumber>
    </recommendedName>
    <alternativeName>
        <fullName evidence="10">Phosphohexomutase</fullName>
    </alternativeName>
    <alternativeName>
        <fullName evidence="11">Phosphomannose isomerase</fullName>
    </alternativeName>
</protein>
<evidence type="ECO:0000256" key="7">
    <source>
        <dbReference type="ARBA" id="ARBA00022723"/>
    </source>
</evidence>
<evidence type="ECO:0000256" key="10">
    <source>
        <dbReference type="ARBA" id="ARBA00029741"/>
    </source>
</evidence>
<comment type="function">
    <text evidence="12">Involved in the conversion of glucose to GDP-L-fucose, which can be converted to L-fucose, a capsular polysaccharide.</text>
</comment>
<dbReference type="PANTHER" id="PTHR10309:SF0">
    <property type="entry name" value="MANNOSE-6-PHOSPHATE ISOMERASE"/>
    <property type="match status" value="1"/>
</dbReference>
<reference evidence="17 20" key="2">
    <citation type="submission" date="2016-11" db="EMBL/GenBank/DDBJ databases">
        <title>Genomic analysis of Caldithrix abyssi and proposal of a novel bacterial phylum Caldithrichaeota.</title>
        <authorList>
            <person name="Kublanov I."/>
            <person name="Sigalova O."/>
            <person name="Gavrilov S."/>
            <person name="Lebedinsky A."/>
            <person name="Ivanova N."/>
            <person name="Daum C."/>
            <person name="Reddy T."/>
            <person name="Klenk H.P."/>
            <person name="Goker M."/>
            <person name="Reva O."/>
            <person name="Miroshnichenko M."/>
            <person name="Kyprides N."/>
            <person name="Woyke T."/>
            <person name="Gelfand M."/>
        </authorList>
    </citation>
    <scope>NUCLEOTIDE SEQUENCE [LARGE SCALE GENOMIC DNA]</scope>
    <source>
        <strain evidence="17 20">LF13</strain>
    </source>
</reference>
<dbReference type="InterPro" id="IPR016305">
    <property type="entry name" value="Mannose-6-P_Isomerase"/>
</dbReference>
<organism evidence="18 19">
    <name type="scientific">Caldithrix abyssi DSM 13497</name>
    <dbReference type="NCBI Taxonomy" id="880073"/>
    <lineage>
        <taxon>Bacteria</taxon>
        <taxon>Pseudomonadati</taxon>
        <taxon>Calditrichota</taxon>
        <taxon>Calditrichia</taxon>
        <taxon>Calditrichales</taxon>
        <taxon>Calditrichaceae</taxon>
        <taxon>Caldithrix</taxon>
    </lineage>
</organism>
<dbReference type="PIRSF" id="PIRSF001480">
    <property type="entry name" value="Mannose-6-phosphate_isomerase"/>
    <property type="match status" value="1"/>
</dbReference>
<dbReference type="PROSITE" id="PS00966">
    <property type="entry name" value="PMI_I_2"/>
    <property type="match status" value="1"/>
</dbReference>
<dbReference type="InterPro" id="IPR011051">
    <property type="entry name" value="RmlC_Cupin_sf"/>
</dbReference>
<dbReference type="NCBIfam" id="TIGR00218">
    <property type="entry name" value="manA"/>
    <property type="match status" value="1"/>
</dbReference>
<feature type="binding site" evidence="14">
    <location>
        <position position="110"/>
    </location>
    <ligand>
        <name>Zn(2+)</name>
        <dbReference type="ChEBI" id="CHEBI:29105"/>
    </ligand>
</feature>
<evidence type="ECO:0000256" key="14">
    <source>
        <dbReference type="PIRSR" id="PIRSR001480-2"/>
    </source>
</evidence>
<dbReference type="GO" id="GO:0004476">
    <property type="term" value="F:mannose-6-phosphate isomerase activity"/>
    <property type="evidence" value="ECO:0007669"/>
    <property type="project" value="UniProtKB-EC"/>
</dbReference>
<dbReference type="GO" id="GO:0008270">
    <property type="term" value="F:zinc ion binding"/>
    <property type="evidence" value="ECO:0007669"/>
    <property type="project" value="InterPro"/>
</dbReference>
<dbReference type="PROSITE" id="PS00965">
    <property type="entry name" value="PMI_I_1"/>
    <property type="match status" value="1"/>
</dbReference>
<dbReference type="FunFam" id="2.60.120.10:FF:000030">
    <property type="entry name" value="Mannose-6-phosphate isomerase ManA"/>
    <property type="match status" value="1"/>
</dbReference>
<dbReference type="Gene3D" id="1.10.441.10">
    <property type="entry name" value="Phosphomannose Isomerase, domain 2"/>
    <property type="match status" value="1"/>
</dbReference>
<dbReference type="PaxDb" id="880073-Calab_2741"/>
<keyword evidence="8 14" id="KW-0862">Zinc</keyword>
<dbReference type="STRING" id="880073.Cabys_1587"/>